<dbReference type="PANTHER" id="PTHR22957:SF26">
    <property type="entry name" value="LD44506P"/>
    <property type="match status" value="1"/>
</dbReference>
<dbReference type="SMART" id="SM00164">
    <property type="entry name" value="TBC"/>
    <property type="match status" value="1"/>
</dbReference>
<feature type="compositionally biased region" description="Polar residues" evidence="1">
    <location>
        <begin position="57"/>
        <end position="76"/>
    </location>
</feature>
<accession>A0A8K0AID6</accession>
<dbReference type="EMBL" id="VRVR01000031">
    <property type="protein sequence ID" value="KAF0852535.1"/>
    <property type="molecule type" value="Genomic_DNA"/>
</dbReference>
<feature type="compositionally biased region" description="Low complexity" evidence="1">
    <location>
        <begin position="119"/>
        <end position="134"/>
    </location>
</feature>
<dbReference type="Proteomes" id="UP000799049">
    <property type="component" value="Unassembled WGS sequence"/>
</dbReference>
<dbReference type="PROSITE" id="PS50086">
    <property type="entry name" value="TBC_RABGAP"/>
    <property type="match status" value="1"/>
</dbReference>
<sequence>MVFRKLSRPGSARRVSDNVSDASGIEPLPQSLSQAETPPSSPSPASPPLHNIHPFASASSSTTLPPVSHYGLSNASDRAAPQHERPGSHYQEPDDRRSREGTGLPGDNVNGSNSNPMLSAAHHMPSHSSPSSKSVRLGKLDKLLSSNTIDVDALRNVCWSGVPQNDSRPRVWRILCGFAKADSLQRKRSEYAQQLIPSYYHDDPTRRSSDEEKMWHQISIDVPRTCTSEPVFRIPRVALALQRILYIWALKHPASGYVQGINDLVTPFIWVFVGEHIAGASQSLSLDVEAVSTLSEQDWLEIEADAYWCFTKFADPLAEHYTFAQPGIQKMVYRLEELVRRLDAKLHSHIILEANVQFLQFAFRWCNCLLLREWSLPLSVRLFDTYISEGPQFSVLHVYVCAAFLTRFSTTVIEKDSTECVMYLQNLPTSEWTVSDIDMLTSQAYVWKCMFEDSPSHLSNPTL</sequence>
<evidence type="ECO:0000256" key="1">
    <source>
        <dbReference type="SAM" id="MobiDB-lite"/>
    </source>
</evidence>
<evidence type="ECO:0000259" key="2">
    <source>
        <dbReference type="PROSITE" id="PS50086"/>
    </source>
</evidence>
<gene>
    <name evidence="3" type="ORF">ANDGO_08362</name>
</gene>
<dbReference type="OrthoDB" id="26371at2759"/>
<dbReference type="Gene3D" id="1.10.472.80">
    <property type="entry name" value="Ypt/Rab-GAP domain of gyp1p, domain 3"/>
    <property type="match status" value="1"/>
</dbReference>
<dbReference type="SUPFAM" id="SSF47923">
    <property type="entry name" value="Ypt/Rab-GAP domain of gyp1p"/>
    <property type="match status" value="2"/>
</dbReference>
<feature type="domain" description="Rab-GAP TBC" evidence="2">
    <location>
        <begin position="162"/>
        <end position="390"/>
    </location>
</feature>
<proteinExistence type="predicted"/>
<dbReference type="AlphaFoldDB" id="A0A8K0AID6"/>
<dbReference type="Gene3D" id="1.10.8.270">
    <property type="entry name" value="putative rabgap domain of human tbc1 domain family member 14 like domains"/>
    <property type="match status" value="1"/>
</dbReference>
<feature type="compositionally biased region" description="Basic and acidic residues" evidence="1">
    <location>
        <begin position="80"/>
        <end position="100"/>
    </location>
</feature>
<comment type="caution">
    <text evidence="3">The sequence shown here is derived from an EMBL/GenBank/DDBJ whole genome shotgun (WGS) entry which is preliminary data.</text>
</comment>
<evidence type="ECO:0000313" key="4">
    <source>
        <dbReference type="Proteomes" id="UP000799049"/>
    </source>
</evidence>
<dbReference type="FunFam" id="1.10.472.80:FF:000001">
    <property type="entry name" value="TBC1 domain family member 22B"/>
    <property type="match status" value="1"/>
</dbReference>
<evidence type="ECO:0000313" key="3">
    <source>
        <dbReference type="EMBL" id="KAF0852535.1"/>
    </source>
</evidence>
<dbReference type="InterPro" id="IPR000195">
    <property type="entry name" value="Rab-GAP-TBC_dom"/>
</dbReference>
<organism evidence="3 4">
    <name type="scientific">Andalucia godoyi</name>
    <name type="common">Flagellate</name>
    <dbReference type="NCBI Taxonomy" id="505711"/>
    <lineage>
        <taxon>Eukaryota</taxon>
        <taxon>Discoba</taxon>
        <taxon>Jakobida</taxon>
        <taxon>Andalucina</taxon>
        <taxon>Andaluciidae</taxon>
        <taxon>Andalucia</taxon>
    </lineage>
</organism>
<feature type="region of interest" description="Disordered" evidence="1">
    <location>
        <begin position="1"/>
        <end position="135"/>
    </location>
</feature>
<name>A0A8K0AID6_ANDGO</name>
<dbReference type="PANTHER" id="PTHR22957">
    <property type="entry name" value="TBC1 DOMAIN FAMILY MEMBER GTPASE-ACTIVATING PROTEIN"/>
    <property type="match status" value="1"/>
</dbReference>
<dbReference type="Pfam" id="PF00566">
    <property type="entry name" value="RabGAP-TBC"/>
    <property type="match status" value="1"/>
</dbReference>
<protein>
    <submittedName>
        <fullName evidence="3">Putative GTPase-activating protein Gyp1</fullName>
    </submittedName>
</protein>
<keyword evidence="4" id="KW-1185">Reference proteome</keyword>
<dbReference type="GO" id="GO:0005096">
    <property type="term" value="F:GTPase activator activity"/>
    <property type="evidence" value="ECO:0007669"/>
    <property type="project" value="TreeGrafter"/>
</dbReference>
<reference evidence="3" key="1">
    <citation type="submission" date="2019-09" db="EMBL/GenBank/DDBJ databases">
        <title>The Mitochondrial Proteome of the Jakobid, Andalucia godoyi, a Protist With the Most Gene-Rich and Bacteria-Like Mitochondrial Genome.</title>
        <authorList>
            <person name="Gray M.W."/>
            <person name="Burger G."/>
            <person name="Derelle R."/>
            <person name="Klimes V."/>
            <person name="Leger M."/>
            <person name="Sarrasin M."/>
            <person name="Vlcek C."/>
            <person name="Roger A.J."/>
            <person name="Elias M."/>
            <person name="Lang B.F."/>
        </authorList>
    </citation>
    <scope>NUCLEOTIDE SEQUENCE</scope>
    <source>
        <strain evidence="3">And28</strain>
    </source>
</reference>
<dbReference type="InterPro" id="IPR035969">
    <property type="entry name" value="Rab-GAP_TBC_sf"/>
</dbReference>